<evidence type="ECO:0000313" key="2">
    <source>
        <dbReference type="EMBL" id="KKU22300.1"/>
    </source>
</evidence>
<dbReference type="InterPro" id="IPR037229">
    <property type="entry name" value="Ribosomal_bL35_sf"/>
</dbReference>
<protein>
    <recommendedName>
        <fullName evidence="4">50S ribosomal protein L35</fullName>
    </recommendedName>
</protein>
<evidence type="ECO:0000313" key="3">
    <source>
        <dbReference type="Proteomes" id="UP000034107"/>
    </source>
</evidence>
<organism evidence="2 3">
    <name type="scientific">Candidatus Nomurabacteria bacterium GW2011_GWA1_46_11</name>
    <dbReference type="NCBI Taxonomy" id="1618732"/>
    <lineage>
        <taxon>Bacteria</taxon>
        <taxon>Candidatus Nomuraibacteriota</taxon>
    </lineage>
</organism>
<feature type="region of interest" description="Disordered" evidence="1">
    <location>
        <begin position="22"/>
        <end position="66"/>
    </location>
</feature>
<reference evidence="2 3" key="1">
    <citation type="journal article" date="2015" name="Nature">
        <title>rRNA introns, odd ribosomes, and small enigmatic genomes across a large radiation of phyla.</title>
        <authorList>
            <person name="Brown C.T."/>
            <person name="Hug L.A."/>
            <person name="Thomas B.C."/>
            <person name="Sharon I."/>
            <person name="Castelle C.J."/>
            <person name="Singh A."/>
            <person name="Wilkins M.J."/>
            <person name="Williams K.H."/>
            <person name="Banfield J.F."/>
        </authorList>
    </citation>
    <scope>NUCLEOTIDE SEQUENCE [LARGE SCALE GENOMIC DNA]</scope>
</reference>
<name>A0A0G1RN01_9BACT</name>
<feature type="compositionally biased region" description="Basic and acidic residues" evidence="1">
    <location>
        <begin position="56"/>
        <end position="66"/>
    </location>
</feature>
<dbReference type="SUPFAM" id="SSF143034">
    <property type="entry name" value="L35p-like"/>
    <property type="match status" value="1"/>
</dbReference>
<accession>A0A0G1RN01</accession>
<evidence type="ECO:0008006" key="4">
    <source>
        <dbReference type="Google" id="ProtNLM"/>
    </source>
</evidence>
<evidence type="ECO:0000256" key="1">
    <source>
        <dbReference type="SAM" id="MobiDB-lite"/>
    </source>
</evidence>
<dbReference type="Proteomes" id="UP000034107">
    <property type="component" value="Unassembled WGS sequence"/>
</dbReference>
<dbReference type="EMBL" id="LCLS01000004">
    <property type="protein sequence ID" value="KKU22300.1"/>
    <property type="molecule type" value="Genomic_DNA"/>
</dbReference>
<gene>
    <name evidence="2" type="ORF">UX31_C0004G0029</name>
</gene>
<dbReference type="Gene3D" id="4.10.410.60">
    <property type="match status" value="1"/>
</dbReference>
<comment type="caution">
    <text evidence="2">The sequence shown here is derived from an EMBL/GenBank/DDBJ whole genome shotgun (WGS) entry which is preliminary data.</text>
</comment>
<feature type="compositionally biased region" description="Basic residues" evidence="1">
    <location>
        <begin position="22"/>
        <end position="47"/>
    </location>
</feature>
<dbReference type="AlphaFoldDB" id="A0A0G1RN01"/>
<sequence>MARVMAKKSYTKRIKITKTGKMLRRKQGLGHNKAKRTGGATRLKRNLKSISGADHSNVRDRLINHA</sequence>
<proteinExistence type="predicted"/>